<feature type="transmembrane region" description="Helical" evidence="13">
    <location>
        <begin position="273"/>
        <end position="303"/>
    </location>
</feature>
<dbReference type="Pfam" id="PF02378">
    <property type="entry name" value="PTS_EIIC"/>
    <property type="match status" value="1"/>
</dbReference>
<evidence type="ECO:0000256" key="11">
    <source>
        <dbReference type="PROSITE-ProRule" id="PRU00421"/>
    </source>
</evidence>
<dbReference type="PROSITE" id="PS51093">
    <property type="entry name" value="PTS_EIIA_TYPE_1"/>
    <property type="match status" value="1"/>
</dbReference>
<dbReference type="PaxDb" id="610130-Closa_1208"/>
<organism evidence="17 18">
    <name type="scientific">Lacrimispora saccharolytica (strain ATCC 35040 / DSM 2544 / NRCC 2533 / WM1)</name>
    <name type="common">Clostridium saccharolyticum</name>
    <dbReference type="NCBI Taxonomy" id="610130"/>
    <lineage>
        <taxon>Bacteria</taxon>
        <taxon>Bacillati</taxon>
        <taxon>Bacillota</taxon>
        <taxon>Clostridia</taxon>
        <taxon>Lachnospirales</taxon>
        <taxon>Lachnospiraceae</taxon>
        <taxon>Lacrimispora</taxon>
    </lineage>
</organism>
<feature type="domain" description="PTS EIIA type-1" evidence="14">
    <location>
        <begin position="498"/>
        <end position="602"/>
    </location>
</feature>
<dbReference type="InterPro" id="IPR013013">
    <property type="entry name" value="PTS_EIIC_1"/>
</dbReference>
<feature type="transmembrane region" description="Helical" evidence="13">
    <location>
        <begin position="103"/>
        <end position="125"/>
    </location>
</feature>
<feature type="transmembrane region" description="Helical" evidence="13">
    <location>
        <begin position="428"/>
        <end position="449"/>
    </location>
</feature>
<dbReference type="HOGENOM" id="CLU_012312_2_1_9"/>
<keyword evidence="4" id="KW-0762">Sugar transport</keyword>
<evidence type="ECO:0000259" key="15">
    <source>
        <dbReference type="PROSITE" id="PS51098"/>
    </source>
</evidence>
<reference evidence="17" key="1">
    <citation type="submission" date="2010-07" db="EMBL/GenBank/DDBJ databases">
        <title>Complete sequence of Clostridium saccharolyticum WM1.</title>
        <authorList>
            <consortium name="US DOE Joint Genome Institute"/>
            <person name="Lucas S."/>
            <person name="Copeland A."/>
            <person name="Lapidus A."/>
            <person name="Cheng J.-F."/>
            <person name="Bruce D."/>
            <person name="Goodwin L."/>
            <person name="Pitluck S."/>
            <person name="Chertkov O."/>
            <person name="Detter J.C."/>
            <person name="Han C."/>
            <person name="Tapia R."/>
            <person name="Land M."/>
            <person name="Hauser L."/>
            <person name="Chang Y.-J."/>
            <person name="Jeffries C."/>
            <person name="Kyrpides N."/>
            <person name="Ivanova N."/>
            <person name="Mikhailova N."/>
            <person name="Mouttaki H."/>
            <person name="Lin L."/>
            <person name="Zhou J."/>
            <person name="Hemme C.L."/>
            <person name="Woyke T."/>
        </authorList>
    </citation>
    <scope>NUCLEOTIDE SEQUENCE [LARGE SCALE GENOMIC DNA]</scope>
    <source>
        <strain evidence="17">WM1</strain>
    </source>
</reference>
<evidence type="ECO:0000313" key="18">
    <source>
        <dbReference type="Proteomes" id="UP000001662"/>
    </source>
</evidence>
<dbReference type="Gene3D" id="2.70.70.10">
    <property type="entry name" value="Glucose Permease (Domain IIA)"/>
    <property type="match status" value="1"/>
</dbReference>
<evidence type="ECO:0000256" key="7">
    <source>
        <dbReference type="ARBA" id="ARBA00022692"/>
    </source>
</evidence>
<proteinExistence type="predicted"/>
<evidence type="ECO:0000256" key="8">
    <source>
        <dbReference type="ARBA" id="ARBA00022777"/>
    </source>
</evidence>
<dbReference type="InterPro" id="IPR003352">
    <property type="entry name" value="PTS_EIIC"/>
</dbReference>
<comment type="subcellular location">
    <subcellularLocation>
        <location evidence="1">Cell membrane</location>
        <topology evidence="1">Multi-pass membrane protein</topology>
    </subcellularLocation>
</comment>
<feature type="domain" description="PTS EIIC type-1" evidence="16">
    <location>
        <begin position="106"/>
        <end position="461"/>
    </location>
</feature>
<feature type="transmembrane region" description="Helical" evidence="13">
    <location>
        <begin position="241"/>
        <end position="267"/>
    </location>
</feature>
<protein>
    <submittedName>
        <fullName evidence="17">PTS system, beta-glucoside-specific IIABC subunit</fullName>
    </submittedName>
</protein>
<dbReference type="InterPro" id="IPR050558">
    <property type="entry name" value="PTS_Sugar-Specific_Components"/>
</dbReference>
<dbReference type="EMBL" id="CP002109">
    <property type="protein sequence ID" value="ADL03815.1"/>
    <property type="molecule type" value="Genomic_DNA"/>
</dbReference>
<evidence type="ECO:0000259" key="14">
    <source>
        <dbReference type="PROSITE" id="PS51093"/>
    </source>
</evidence>
<evidence type="ECO:0000256" key="10">
    <source>
        <dbReference type="ARBA" id="ARBA00023136"/>
    </source>
</evidence>
<keyword evidence="10 13" id="KW-0472">Membrane</keyword>
<feature type="transmembrane region" description="Helical" evidence="13">
    <location>
        <begin position="177"/>
        <end position="195"/>
    </location>
</feature>
<dbReference type="CDD" id="cd00212">
    <property type="entry name" value="PTS_IIB_glc"/>
    <property type="match status" value="1"/>
</dbReference>
<feature type="transmembrane region" description="Helical" evidence="13">
    <location>
        <begin position="145"/>
        <end position="165"/>
    </location>
</feature>
<dbReference type="FunFam" id="2.70.70.10:FF:000001">
    <property type="entry name" value="PTS system glucose-specific IIA component"/>
    <property type="match status" value="1"/>
</dbReference>
<dbReference type="Pfam" id="PF00367">
    <property type="entry name" value="PTS_EIIB"/>
    <property type="match status" value="1"/>
</dbReference>
<evidence type="ECO:0000256" key="3">
    <source>
        <dbReference type="ARBA" id="ARBA00022475"/>
    </source>
</evidence>
<accession>D9R863</accession>
<dbReference type="OrthoDB" id="92465at2"/>
<evidence type="ECO:0000256" key="1">
    <source>
        <dbReference type="ARBA" id="ARBA00004651"/>
    </source>
</evidence>
<feature type="domain" description="PTS EIIB type-1" evidence="15">
    <location>
        <begin position="4"/>
        <end position="86"/>
    </location>
</feature>
<feature type="region of interest" description="Disordered" evidence="12">
    <location>
        <begin position="455"/>
        <end position="475"/>
    </location>
</feature>
<dbReference type="AlphaFoldDB" id="D9R863"/>
<name>D9R863_LACSW</name>
<dbReference type="GO" id="GO:0016301">
    <property type="term" value="F:kinase activity"/>
    <property type="evidence" value="ECO:0007669"/>
    <property type="project" value="UniProtKB-KW"/>
</dbReference>
<dbReference type="KEGG" id="csh:Closa_1208"/>
<keyword evidence="9 13" id="KW-1133">Transmembrane helix</keyword>
<feature type="transmembrane region" description="Helical" evidence="13">
    <location>
        <begin position="384"/>
        <end position="408"/>
    </location>
</feature>
<dbReference type="InterPro" id="IPR001996">
    <property type="entry name" value="PTS_IIB_1"/>
</dbReference>
<dbReference type="InterPro" id="IPR018113">
    <property type="entry name" value="PTrfase_EIIB_Cys"/>
</dbReference>
<feature type="active site" description="Phosphocysteine intermediate; for EIIB activity" evidence="11">
    <location>
        <position position="26"/>
    </location>
</feature>
<dbReference type="NCBIfam" id="TIGR01995">
    <property type="entry name" value="PTS-II-ABC-beta"/>
    <property type="match status" value="1"/>
</dbReference>
<evidence type="ECO:0000256" key="12">
    <source>
        <dbReference type="SAM" id="MobiDB-lite"/>
    </source>
</evidence>
<dbReference type="GO" id="GO:0090589">
    <property type="term" value="F:protein-phosphocysteine-trehalose phosphotransferase system transporter activity"/>
    <property type="evidence" value="ECO:0007669"/>
    <property type="project" value="TreeGrafter"/>
</dbReference>
<dbReference type="SUPFAM" id="SSF55604">
    <property type="entry name" value="Glucose permease domain IIB"/>
    <property type="match status" value="1"/>
</dbReference>
<dbReference type="InterPro" id="IPR001127">
    <property type="entry name" value="PTS_EIIA_1_perm"/>
</dbReference>
<dbReference type="FunFam" id="3.30.1360.60:FF:000001">
    <property type="entry name" value="PTS system glucose-specific IIBC component PtsG"/>
    <property type="match status" value="1"/>
</dbReference>
<evidence type="ECO:0000313" key="17">
    <source>
        <dbReference type="EMBL" id="ADL03815.1"/>
    </source>
</evidence>
<evidence type="ECO:0000256" key="2">
    <source>
        <dbReference type="ARBA" id="ARBA00022448"/>
    </source>
</evidence>
<dbReference type="GO" id="GO:0008982">
    <property type="term" value="F:protein-N(PI)-phosphohistidine-sugar phosphotransferase activity"/>
    <property type="evidence" value="ECO:0007669"/>
    <property type="project" value="InterPro"/>
</dbReference>
<dbReference type="NCBIfam" id="TIGR00830">
    <property type="entry name" value="PTBA"/>
    <property type="match status" value="1"/>
</dbReference>
<evidence type="ECO:0000256" key="13">
    <source>
        <dbReference type="SAM" id="Phobius"/>
    </source>
</evidence>
<dbReference type="GO" id="GO:0015771">
    <property type="term" value="P:trehalose transport"/>
    <property type="evidence" value="ECO:0007669"/>
    <property type="project" value="TreeGrafter"/>
</dbReference>
<dbReference type="Gene3D" id="3.30.1360.60">
    <property type="entry name" value="Glucose permease domain IIB"/>
    <property type="match status" value="1"/>
</dbReference>
<dbReference type="GO" id="GO:0009401">
    <property type="term" value="P:phosphoenolpyruvate-dependent sugar phosphotransferase system"/>
    <property type="evidence" value="ECO:0007669"/>
    <property type="project" value="UniProtKB-KW"/>
</dbReference>
<keyword evidence="8" id="KW-0418">Kinase</keyword>
<dbReference type="InterPro" id="IPR036878">
    <property type="entry name" value="Glu_permease_IIB"/>
</dbReference>
<evidence type="ECO:0000256" key="6">
    <source>
        <dbReference type="ARBA" id="ARBA00022683"/>
    </source>
</evidence>
<keyword evidence="3" id="KW-1003">Cell membrane</keyword>
<dbReference type="STRING" id="610130.Closa_1208"/>
<dbReference type="PANTHER" id="PTHR30175:SF1">
    <property type="entry name" value="PTS SYSTEM ARBUTIN-, CELLOBIOSE-, AND SALICIN-SPECIFIC EIIBC COMPONENT-RELATED"/>
    <property type="match status" value="1"/>
</dbReference>
<dbReference type="InterPro" id="IPR011055">
    <property type="entry name" value="Dup_hybrid_motif"/>
</dbReference>
<dbReference type="PROSITE" id="PS51103">
    <property type="entry name" value="PTS_EIIC_TYPE_1"/>
    <property type="match status" value="1"/>
</dbReference>
<evidence type="ECO:0000256" key="9">
    <source>
        <dbReference type="ARBA" id="ARBA00022989"/>
    </source>
</evidence>
<dbReference type="Proteomes" id="UP000001662">
    <property type="component" value="Chromosome"/>
</dbReference>
<dbReference type="GO" id="GO:0005886">
    <property type="term" value="C:plasma membrane"/>
    <property type="evidence" value="ECO:0007669"/>
    <property type="project" value="UniProtKB-SubCell"/>
</dbReference>
<dbReference type="RefSeq" id="WP_013271910.1">
    <property type="nucleotide sequence ID" value="NC_014376.1"/>
</dbReference>
<keyword evidence="7 13" id="KW-0812">Transmembrane</keyword>
<keyword evidence="6" id="KW-0598">Phosphotransferase system</keyword>
<evidence type="ECO:0000259" key="16">
    <source>
        <dbReference type="PROSITE" id="PS51103"/>
    </source>
</evidence>
<feature type="transmembrane region" description="Helical" evidence="13">
    <location>
        <begin position="358"/>
        <end position="377"/>
    </location>
</feature>
<dbReference type="eggNOG" id="COG2190">
    <property type="taxonomic scope" value="Bacteria"/>
</dbReference>
<dbReference type="PANTHER" id="PTHR30175">
    <property type="entry name" value="PHOSPHOTRANSFERASE SYSTEM TRANSPORT PROTEIN"/>
    <property type="match status" value="1"/>
</dbReference>
<dbReference type="Pfam" id="PF00358">
    <property type="entry name" value="PTS_EIIA_1"/>
    <property type="match status" value="1"/>
</dbReference>
<dbReference type="eggNOG" id="COG1264">
    <property type="taxonomic scope" value="Bacteria"/>
</dbReference>
<feature type="transmembrane region" description="Helical" evidence="13">
    <location>
        <begin position="215"/>
        <end position="234"/>
    </location>
</feature>
<keyword evidence="5" id="KW-0808">Transferase</keyword>
<dbReference type="PROSITE" id="PS01035">
    <property type="entry name" value="PTS_EIIB_TYPE_1_CYS"/>
    <property type="match status" value="1"/>
</dbReference>
<keyword evidence="18" id="KW-1185">Reference proteome</keyword>
<keyword evidence="2" id="KW-0813">Transport</keyword>
<evidence type="ECO:0000256" key="5">
    <source>
        <dbReference type="ARBA" id="ARBA00022679"/>
    </source>
</evidence>
<dbReference type="SUPFAM" id="SSF51261">
    <property type="entry name" value="Duplicated hybrid motif"/>
    <property type="match status" value="1"/>
</dbReference>
<feature type="transmembrane region" description="Helical" evidence="13">
    <location>
        <begin position="324"/>
        <end position="346"/>
    </location>
</feature>
<dbReference type="PROSITE" id="PS51098">
    <property type="entry name" value="PTS_EIIB_TYPE_1"/>
    <property type="match status" value="1"/>
</dbReference>
<gene>
    <name evidence="17" type="ordered locus">Closa_1208</name>
</gene>
<evidence type="ECO:0000256" key="4">
    <source>
        <dbReference type="ARBA" id="ARBA00022597"/>
    </source>
</evidence>
<dbReference type="eggNOG" id="COG1263">
    <property type="taxonomic scope" value="Bacteria"/>
</dbReference>
<dbReference type="PROSITE" id="PS00371">
    <property type="entry name" value="PTS_EIIA_TYPE_1_HIS"/>
    <property type="match status" value="1"/>
</dbReference>
<sequence>MEHLKLAQEIIRYCGGKDNITQAWNCITRLRFHLKNKEKADVKAIQALSGVLGAQFQGDQFQVIIGNEVLKVFEGIKEELGDLVVSSEEKNQKNKKRENPVNVVFGVISGIFNPILPAITGAGIIKGILALLVFLKLLNPEADNYFVLDMISNATYYFLPFLVAFSAGKKFGVNEHLSATLAGIIMYPAFVNLSGQGISTVKFLFLNIPVMDYNSTVIPIILGVLLLSMVYKFIDRFVPGFLKIIVTPVASLLITAPVVLVFIAPLGSYVGKYVAAFFISLFGVAGPVAGFLMGGLMSVIVITGMHYAFFPSTFDGLGRVGYDILLLPMSIVSNIGQCGAVLGAAIKIKDKKMKSIAFSSALSALFGITEPAIYGVNLKYKKPFYAALTGGAVGGAIYGIFHVKAYAFSIPGITALPTYLKEGELNNFIWACAGVLASFLTAFIITMVLPLEGKEKEKTEDKENPSDKISPDQEGRNVKIPVAAPMTGKAVSLDQVPDQMFSEGILGKGIAIIPDEGMVKAPFQGQIKMIAPTKHAIGLISDRGVNVVIHIGIDTVNLQGKGFEILVKEDQWVEQGEPLMKVDLGYIKENHLNPITPVIVTNSDEYVNVLDLPMDKAEAGTSQVLMVFQ</sequence>
<dbReference type="InterPro" id="IPR011297">
    <property type="entry name" value="PTS_IIABC_b_glu"/>
</dbReference>